<dbReference type="AlphaFoldDB" id="X1P5Q3"/>
<dbReference type="EMBL" id="BARV01023528">
    <property type="protein sequence ID" value="GAI37786.1"/>
    <property type="molecule type" value="Genomic_DNA"/>
</dbReference>
<accession>X1P5Q3</accession>
<protein>
    <submittedName>
        <fullName evidence="1">Uncharacterized protein</fullName>
    </submittedName>
</protein>
<organism evidence="1">
    <name type="scientific">marine sediment metagenome</name>
    <dbReference type="NCBI Taxonomy" id="412755"/>
    <lineage>
        <taxon>unclassified sequences</taxon>
        <taxon>metagenomes</taxon>
        <taxon>ecological metagenomes</taxon>
    </lineage>
</organism>
<name>X1P5Q3_9ZZZZ</name>
<reference evidence="1" key="1">
    <citation type="journal article" date="2014" name="Front. Microbiol.">
        <title>High frequency of phylogenetically diverse reductive dehalogenase-homologous genes in deep subseafloor sedimentary metagenomes.</title>
        <authorList>
            <person name="Kawai M."/>
            <person name="Futagami T."/>
            <person name="Toyoda A."/>
            <person name="Takaki Y."/>
            <person name="Nishi S."/>
            <person name="Hori S."/>
            <person name="Arai W."/>
            <person name="Tsubouchi T."/>
            <person name="Morono Y."/>
            <person name="Uchiyama I."/>
            <person name="Ito T."/>
            <person name="Fujiyama A."/>
            <person name="Inagaki F."/>
            <person name="Takami H."/>
        </authorList>
    </citation>
    <scope>NUCLEOTIDE SEQUENCE</scope>
    <source>
        <strain evidence="1">Expedition CK06-06</strain>
    </source>
</reference>
<gene>
    <name evidence="1" type="ORF">S06H3_38585</name>
</gene>
<comment type="caution">
    <text evidence="1">The sequence shown here is derived from an EMBL/GenBank/DDBJ whole genome shotgun (WGS) entry which is preliminary data.</text>
</comment>
<evidence type="ECO:0000313" key="1">
    <source>
        <dbReference type="EMBL" id="GAI37786.1"/>
    </source>
</evidence>
<sequence length="60" mass="6512">MTVDEAIKSLEARVAYGKKNYPGYPTHDIQLGIEALKAVKEARLGILDLMPSALPGEAKE</sequence>
<proteinExistence type="predicted"/>